<dbReference type="Gene3D" id="2.60.40.10">
    <property type="entry name" value="Immunoglobulins"/>
    <property type="match status" value="1"/>
</dbReference>
<protein>
    <recommendedName>
        <fullName evidence="1">Peptidase M6-like domain-containing protein</fullName>
    </recommendedName>
</protein>
<accession>A0ABR4YHF5</accession>
<dbReference type="Proteomes" id="UP000030889">
    <property type="component" value="Unassembled WGS sequence"/>
</dbReference>
<evidence type="ECO:0000313" key="2">
    <source>
        <dbReference type="EMBL" id="KHE41070.1"/>
    </source>
</evidence>
<comment type="caution">
    <text evidence="2">The sequence shown here is derived from an EMBL/GenBank/DDBJ whole genome shotgun (WGS) entry which is preliminary data.</text>
</comment>
<dbReference type="EMBL" id="JRGF01000016">
    <property type="protein sequence ID" value="KHE41070.1"/>
    <property type="molecule type" value="Genomic_DNA"/>
</dbReference>
<dbReference type="Pfam" id="PF05547">
    <property type="entry name" value="Peptidase_M6"/>
    <property type="match status" value="1"/>
</dbReference>
<dbReference type="InterPro" id="IPR008757">
    <property type="entry name" value="Peptidase_M6-like_domain"/>
</dbReference>
<dbReference type="NCBIfam" id="TIGR03296">
    <property type="entry name" value="M6dom_TIGR03296"/>
    <property type="match status" value="1"/>
</dbReference>
<dbReference type="PANTHER" id="PTHR41775:SF1">
    <property type="entry name" value="PEPTIDASE M6-LIKE DOMAIN-CONTAINING PROTEIN"/>
    <property type="match status" value="1"/>
</dbReference>
<sequence>MAAFLFVLFWGWELSAVPSYPRPIRVEQPDGTIMTVRLYGDERFNYVTTVDGYNLVAENGVLYYAQVQGTKLVSTGVQAHDPMNRTNEERRILSSVSFGYPHGVAAAAMVADAGSGVAFGASPVLEDDLHLRTTAAGTNTGEEFRSLVILVSFSDRDFSISNPRDAFDRMLNEEGYSENNAMGSARDYYVDNSNGKFNPHFDVVGPFQLSQSVFYYPGNEGQFIIDACNLAQANGVDFSPYVEEDGDLRDVFIFYAGYNNAEATGGYLHPARMFFSDPNQSFGRWGGGALKAAAYTSELKGNTGTVMAGIGTFCHEFGHILGWPDFYDTDYAQNGTGFNLDVFSLMASGSYVKDGRVPPATSAYERYMVGWADLTEITEEGEYTLEPVYNDKCYMIKSMNEGEIFVFEYRNGTLSTWDRYLQTGDPDSSYAIVGSGSGMLVYHIDKSQNRVGGYRASDLWSLNANRVNAYGDHECMRFVMASKVERENYVLSGFGKMFFPGTENVTEFTSGYSPYFVGWDGFTTGFELYNIKENVGTGVTFEVKKVSSGTIRDLTVTPGQFDIAVSFVSPFNDNYRVVCQEKGGESQSVTTVERTIHFTGLKPSTNYTISIYYEDATEPMEVQEVTTEALDLSKMPTLGMENTYQEGEAIVLNYRNIASEVTAEKWTVNGEEVDGTVVKLSSGNNYRIMAEITTDAGVEYLVKYVNVR</sequence>
<dbReference type="RefSeq" id="WP_035474227.1">
    <property type="nucleotide sequence ID" value="NZ_JRGF01000016.1"/>
</dbReference>
<dbReference type="InterPro" id="IPR003961">
    <property type="entry name" value="FN3_dom"/>
</dbReference>
<gene>
    <name evidence="2" type="ORF">LG35_09375</name>
</gene>
<dbReference type="PANTHER" id="PTHR41775">
    <property type="entry name" value="SECRETED PROTEIN-RELATED"/>
    <property type="match status" value="1"/>
</dbReference>
<feature type="domain" description="Peptidase M6-like" evidence="1">
    <location>
        <begin position="299"/>
        <end position="356"/>
    </location>
</feature>
<reference evidence="2 3" key="1">
    <citation type="submission" date="2014-09" db="EMBL/GenBank/DDBJ databases">
        <title>Alistipes sp. 627, sp. nov., a novel member of the family Rikenellaceae isolated from human faeces.</title>
        <authorList>
            <person name="Shkoporov A.N."/>
            <person name="Chaplin A.V."/>
            <person name="Motuzova O.V."/>
            <person name="Kafarskaia L.I."/>
            <person name="Khokhlova E.V."/>
            <person name="Efimov B.A."/>
        </authorList>
    </citation>
    <scope>NUCLEOTIDE SEQUENCE [LARGE SCALE GENOMIC DNA]</scope>
    <source>
        <strain evidence="2 3">627</strain>
    </source>
</reference>
<dbReference type="InterPro" id="IPR013783">
    <property type="entry name" value="Ig-like_fold"/>
</dbReference>
<keyword evidence="3" id="KW-1185">Reference proteome</keyword>
<dbReference type="SUPFAM" id="SSF49265">
    <property type="entry name" value="Fibronectin type III"/>
    <property type="match status" value="1"/>
</dbReference>
<organism evidence="2 3">
    <name type="scientific">Alistipes inops</name>
    <dbReference type="NCBI Taxonomy" id="1501391"/>
    <lineage>
        <taxon>Bacteria</taxon>
        <taxon>Pseudomonadati</taxon>
        <taxon>Bacteroidota</taxon>
        <taxon>Bacteroidia</taxon>
        <taxon>Bacteroidales</taxon>
        <taxon>Rikenellaceae</taxon>
        <taxon>Alistipes</taxon>
    </lineage>
</organism>
<dbReference type="SUPFAM" id="SSF55486">
    <property type="entry name" value="Metalloproteases ('zincins'), catalytic domain"/>
    <property type="match status" value="1"/>
</dbReference>
<proteinExistence type="predicted"/>
<evidence type="ECO:0000313" key="3">
    <source>
        <dbReference type="Proteomes" id="UP000030889"/>
    </source>
</evidence>
<dbReference type="InterPro" id="IPR036116">
    <property type="entry name" value="FN3_sf"/>
</dbReference>
<name>A0ABR4YHF5_9BACT</name>
<dbReference type="CDD" id="cd00063">
    <property type="entry name" value="FN3"/>
    <property type="match status" value="1"/>
</dbReference>
<evidence type="ECO:0000259" key="1">
    <source>
        <dbReference type="Pfam" id="PF05547"/>
    </source>
</evidence>